<gene>
    <name evidence="2" type="ORF">GCM10022255_070390</name>
</gene>
<dbReference type="Pfam" id="PF12840">
    <property type="entry name" value="HTH_20"/>
    <property type="match status" value="1"/>
</dbReference>
<dbReference type="Proteomes" id="UP001500620">
    <property type="component" value="Unassembled WGS sequence"/>
</dbReference>
<evidence type="ECO:0000313" key="2">
    <source>
        <dbReference type="EMBL" id="GAA4256664.1"/>
    </source>
</evidence>
<protein>
    <submittedName>
        <fullName evidence="2">Helix-turn-helix domain-containing protein</fullName>
    </submittedName>
</protein>
<comment type="caution">
    <text evidence="2">The sequence shown here is derived from an EMBL/GenBank/DDBJ whole genome shotgun (WGS) entry which is preliminary data.</text>
</comment>
<sequence>MTDETSHGALASASRRRVLDALRAAAGPLDARELAAATGLHANTVRFHLDVLARAGFVTESAAPVGGRGRPRITYSSATPAAGGGYELLAEILAAGIEAGGGAEPAGRAWAEGAPAQGFDDAEARTMALFTELGFDPRRAGDGGIELHACPFLAVARRHPGVVCNVHLGLLRATVEGAADATLTPFARPGVCLARLSATR</sequence>
<organism evidence="2 3">
    <name type="scientific">Dactylosporangium darangshiense</name>
    <dbReference type="NCBI Taxonomy" id="579108"/>
    <lineage>
        <taxon>Bacteria</taxon>
        <taxon>Bacillati</taxon>
        <taxon>Actinomycetota</taxon>
        <taxon>Actinomycetes</taxon>
        <taxon>Micromonosporales</taxon>
        <taxon>Micromonosporaceae</taxon>
        <taxon>Dactylosporangium</taxon>
    </lineage>
</organism>
<proteinExistence type="predicted"/>
<dbReference type="RefSeq" id="WP_345133639.1">
    <property type="nucleotide sequence ID" value="NZ_BAABAT010000025.1"/>
</dbReference>
<reference evidence="3" key="1">
    <citation type="journal article" date="2019" name="Int. J. Syst. Evol. Microbiol.">
        <title>The Global Catalogue of Microorganisms (GCM) 10K type strain sequencing project: providing services to taxonomists for standard genome sequencing and annotation.</title>
        <authorList>
            <consortium name="The Broad Institute Genomics Platform"/>
            <consortium name="The Broad Institute Genome Sequencing Center for Infectious Disease"/>
            <person name="Wu L."/>
            <person name="Ma J."/>
        </authorList>
    </citation>
    <scope>NUCLEOTIDE SEQUENCE [LARGE SCALE GENOMIC DNA]</scope>
    <source>
        <strain evidence="3">JCM 17441</strain>
    </source>
</reference>
<keyword evidence="3" id="KW-1185">Reference proteome</keyword>
<dbReference type="InterPro" id="IPR036388">
    <property type="entry name" value="WH-like_DNA-bd_sf"/>
</dbReference>
<dbReference type="InterPro" id="IPR036390">
    <property type="entry name" value="WH_DNA-bd_sf"/>
</dbReference>
<dbReference type="InterPro" id="IPR001845">
    <property type="entry name" value="HTH_ArsR_DNA-bd_dom"/>
</dbReference>
<dbReference type="CDD" id="cd00090">
    <property type="entry name" value="HTH_ARSR"/>
    <property type="match status" value="1"/>
</dbReference>
<evidence type="ECO:0000313" key="3">
    <source>
        <dbReference type="Proteomes" id="UP001500620"/>
    </source>
</evidence>
<dbReference type="EMBL" id="BAABAT010000025">
    <property type="protein sequence ID" value="GAA4256664.1"/>
    <property type="molecule type" value="Genomic_DNA"/>
</dbReference>
<evidence type="ECO:0000259" key="1">
    <source>
        <dbReference type="SMART" id="SM00418"/>
    </source>
</evidence>
<dbReference type="SUPFAM" id="SSF46785">
    <property type="entry name" value="Winged helix' DNA-binding domain"/>
    <property type="match status" value="1"/>
</dbReference>
<dbReference type="SMART" id="SM00418">
    <property type="entry name" value="HTH_ARSR"/>
    <property type="match status" value="1"/>
</dbReference>
<accession>A0ABP8DIH8</accession>
<name>A0ABP8DIH8_9ACTN</name>
<feature type="domain" description="HTH arsR-type" evidence="1">
    <location>
        <begin position="9"/>
        <end position="91"/>
    </location>
</feature>
<dbReference type="InterPro" id="IPR011991">
    <property type="entry name" value="ArsR-like_HTH"/>
</dbReference>
<dbReference type="Gene3D" id="1.10.10.10">
    <property type="entry name" value="Winged helix-like DNA-binding domain superfamily/Winged helix DNA-binding domain"/>
    <property type="match status" value="1"/>
</dbReference>